<gene>
    <name evidence="2" type="ORF">AAME72_07385</name>
</gene>
<feature type="domain" description="VOC" evidence="1">
    <location>
        <begin position="5"/>
        <end position="115"/>
    </location>
</feature>
<dbReference type="InterPro" id="IPR029068">
    <property type="entry name" value="Glyas_Bleomycin-R_OHBP_Dase"/>
</dbReference>
<dbReference type="SUPFAM" id="SSF54593">
    <property type="entry name" value="Glyoxalase/Bleomycin resistance protein/Dihydroxybiphenyl dioxygenase"/>
    <property type="match status" value="1"/>
</dbReference>
<evidence type="ECO:0000313" key="2">
    <source>
        <dbReference type="EMBL" id="XBM49678.1"/>
    </source>
</evidence>
<dbReference type="AlphaFoldDB" id="A0AAU7GHP4"/>
<dbReference type="Gene3D" id="3.10.180.10">
    <property type="entry name" value="2,3-Dihydroxybiphenyl 1,2-Dioxygenase, domain 1"/>
    <property type="match status" value="1"/>
</dbReference>
<protein>
    <submittedName>
        <fullName evidence="2">VOC family protein</fullName>
    </submittedName>
</protein>
<evidence type="ECO:0000259" key="1">
    <source>
        <dbReference type="PROSITE" id="PS51819"/>
    </source>
</evidence>
<sequence length="116" mass="12404">MPAAALHRVIVSSSDLADTLPLYEGVLGLLLERRADGFAWLRSADGVEIMLHERPAAASDTAVAVTFAVSRLDDVVARWVAAGGSLIDAPERRPWGERMAVVRDADGHVVCLSETP</sequence>
<proteinExistence type="predicted"/>
<accession>A0AAU7GHP4</accession>
<dbReference type="InterPro" id="IPR037523">
    <property type="entry name" value="VOC_core"/>
</dbReference>
<organism evidence="2">
    <name type="scientific">Leifsonia sp. NPDC080035</name>
    <dbReference type="NCBI Taxonomy" id="3143936"/>
    <lineage>
        <taxon>Bacteria</taxon>
        <taxon>Bacillati</taxon>
        <taxon>Actinomycetota</taxon>
        <taxon>Actinomycetes</taxon>
        <taxon>Micrococcales</taxon>
        <taxon>Microbacteriaceae</taxon>
        <taxon>Leifsonia</taxon>
    </lineage>
</organism>
<dbReference type="Pfam" id="PF00903">
    <property type="entry name" value="Glyoxalase"/>
    <property type="match status" value="1"/>
</dbReference>
<dbReference type="RefSeq" id="WP_348789589.1">
    <property type="nucleotide sequence ID" value="NZ_CP157390.1"/>
</dbReference>
<name>A0AAU7GHP4_9MICO</name>
<reference evidence="2" key="1">
    <citation type="submission" date="2024-05" db="EMBL/GenBank/DDBJ databases">
        <title>The Natural Products Discovery Center: Release of the First 8490 Sequenced Strains for Exploring Actinobacteria Biosynthetic Diversity.</title>
        <authorList>
            <person name="Kalkreuter E."/>
            <person name="Kautsar S.A."/>
            <person name="Yang D."/>
            <person name="Bader C.D."/>
            <person name="Teijaro C.N."/>
            <person name="Fluegel L."/>
            <person name="Davis C.M."/>
            <person name="Simpson J.R."/>
            <person name="Lauterbach L."/>
            <person name="Steele A.D."/>
            <person name="Gui C."/>
            <person name="Meng S."/>
            <person name="Li G."/>
            <person name="Viehrig K."/>
            <person name="Ye F."/>
            <person name="Su P."/>
            <person name="Kiefer A.F."/>
            <person name="Nichols A."/>
            <person name="Cepeda A.J."/>
            <person name="Yan W."/>
            <person name="Fan B."/>
            <person name="Jiang Y."/>
            <person name="Adhikari A."/>
            <person name="Zheng C.-J."/>
            <person name="Schuster L."/>
            <person name="Cowan T.M."/>
            <person name="Smanski M.J."/>
            <person name="Chevrette M.G."/>
            <person name="de Carvalho L.P.S."/>
            <person name="Shen B."/>
        </authorList>
    </citation>
    <scope>NUCLEOTIDE SEQUENCE</scope>
    <source>
        <strain evidence="2">NPDC080035</strain>
    </source>
</reference>
<dbReference type="EMBL" id="CP157390">
    <property type="protein sequence ID" value="XBM49678.1"/>
    <property type="molecule type" value="Genomic_DNA"/>
</dbReference>
<dbReference type="InterPro" id="IPR004360">
    <property type="entry name" value="Glyas_Fos-R_dOase_dom"/>
</dbReference>
<dbReference type="PROSITE" id="PS51819">
    <property type="entry name" value="VOC"/>
    <property type="match status" value="1"/>
</dbReference>